<dbReference type="InterPro" id="IPR051785">
    <property type="entry name" value="MMCE/EMCE_epimerase"/>
</dbReference>
<keyword evidence="5" id="KW-1185">Reference proteome</keyword>
<keyword evidence="1" id="KW-0479">Metal-binding</keyword>
<dbReference type="PROSITE" id="PS51819">
    <property type="entry name" value="VOC"/>
    <property type="match status" value="1"/>
</dbReference>
<dbReference type="InterPro" id="IPR037523">
    <property type="entry name" value="VOC_core"/>
</dbReference>
<dbReference type="PANTHER" id="PTHR43048:SF6">
    <property type="entry name" value="BLR8189 PROTEIN"/>
    <property type="match status" value="1"/>
</dbReference>
<feature type="signal peptide" evidence="2">
    <location>
        <begin position="1"/>
        <end position="41"/>
    </location>
</feature>
<dbReference type="Proteomes" id="UP000629025">
    <property type="component" value="Unassembled WGS sequence"/>
</dbReference>
<dbReference type="EMBL" id="BMIJ01000001">
    <property type="protein sequence ID" value="GGB78932.1"/>
    <property type="molecule type" value="Genomic_DNA"/>
</dbReference>
<dbReference type="Gene3D" id="3.10.180.10">
    <property type="entry name" value="2,3-Dihydroxybiphenyl 1,2-Dioxygenase, domain 1"/>
    <property type="match status" value="1"/>
</dbReference>
<proteinExistence type="predicted"/>
<feature type="chain" id="PRO_5045078636" evidence="2">
    <location>
        <begin position="42"/>
        <end position="213"/>
    </location>
</feature>
<evidence type="ECO:0000256" key="1">
    <source>
        <dbReference type="ARBA" id="ARBA00022723"/>
    </source>
</evidence>
<comment type="caution">
    <text evidence="4">The sequence shown here is derived from an EMBL/GenBank/DDBJ whole genome shotgun (WGS) entry which is preliminary data.</text>
</comment>
<sequence>MKTVTKHTACSIGFFSSAIHKPVRHLALLCLLTSLSALSQAATPGMRGTDHFGFTVPNAEEAVGFLVDVMGCEAFFTIGPFGPFEDDWMTENLDVNPRATIPVAHLVRCGNGTNFEIFEYTSPDQRTQKPKNSDIGGHHIAFYVDDLDQAISYMKDKGVKFLGEPHPFTSGPLQGLTWIYFMAPWGMQMELVTAPNGKGYEKTTDSRLWDPRD</sequence>
<reference evidence="5" key="1">
    <citation type="journal article" date="2019" name="Int. J. Syst. Evol. Microbiol.">
        <title>The Global Catalogue of Microorganisms (GCM) 10K type strain sequencing project: providing services to taxonomists for standard genome sequencing and annotation.</title>
        <authorList>
            <consortium name="The Broad Institute Genomics Platform"/>
            <consortium name="The Broad Institute Genome Sequencing Center for Infectious Disease"/>
            <person name="Wu L."/>
            <person name="Ma J."/>
        </authorList>
    </citation>
    <scope>NUCLEOTIDE SEQUENCE [LARGE SCALE GENOMIC DNA]</scope>
    <source>
        <strain evidence="5">CGMCC 1.15341</strain>
    </source>
</reference>
<evidence type="ECO:0000256" key="2">
    <source>
        <dbReference type="SAM" id="SignalP"/>
    </source>
</evidence>
<accession>A0ABQ1JV25</accession>
<evidence type="ECO:0000313" key="4">
    <source>
        <dbReference type="EMBL" id="GGB78932.1"/>
    </source>
</evidence>
<gene>
    <name evidence="4" type="ORF">GCM10011352_00690</name>
</gene>
<evidence type="ECO:0000259" key="3">
    <source>
        <dbReference type="PROSITE" id="PS51819"/>
    </source>
</evidence>
<dbReference type="PANTHER" id="PTHR43048">
    <property type="entry name" value="METHYLMALONYL-COA EPIMERASE"/>
    <property type="match status" value="1"/>
</dbReference>
<protein>
    <submittedName>
        <fullName evidence="4">Glyoxalase</fullName>
    </submittedName>
</protein>
<dbReference type="InterPro" id="IPR029068">
    <property type="entry name" value="Glyas_Bleomycin-R_OHBP_Dase"/>
</dbReference>
<keyword evidence="2" id="KW-0732">Signal</keyword>
<name>A0ABQ1JV25_9GAMM</name>
<dbReference type="Pfam" id="PF13669">
    <property type="entry name" value="Glyoxalase_4"/>
    <property type="match status" value="1"/>
</dbReference>
<dbReference type="SUPFAM" id="SSF54593">
    <property type="entry name" value="Glyoxalase/Bleomycin resistance protein/Dihydroxybiphenyl dioxygenase"/>
    <property type="match status" value="1"/>
</dbReference>
<evidence type="ECO:0000313" key="5">
    <source>
        <dbReference type="Proteomes" id="UP000629025"/>
    </source>
</evidence>
<dbReference type="RefSeq" id="WP_188745126.1">
    <property type="nucleotide sequence ID" value="NZ_BMIJ01000001.1"/>
</dbReference>
<feature type="domain" description="VOC" evidence="3">
    <location>
        <begin position="48"/>
        <end position="194"/>
    </location>
</feature>
<organism evidence="4 5">
    <name type="scientific">Marinobacterium zhoushanense</name>
    <dbReference type="NCBI Taxonomy" id="1679163"/>
    <lineage>
        <taxon>Bacteria</taxon>
        <taxon>Pseudomonadati</taxon>
        <taxon>Pseudomonadota</taxon>
        <taxon>Gammaproteobacteria</taxon>
        <taxon>Oceanospirillales</taxon>
        <taxon>Oceanospirillaceae</taxon>
        <taxon>Marinobacterium</taxon>
    </lineage>
</organism>